<comment type="caution">
    <text evidence="4">The sequence shown here is derived from an EMBL/GenBank/DDBJ whole genome shotgun (WGS) entry which is preliminary data.</text>
</comment>
<sequence length="192" mass="22213">MYIAIIKLEDTPEVLEIYKPYILSSATTFELEVPDIEQFALRVQKYSQQFPWLVAKDGDTIAGYAYAWTYRERAAYQWIVETSIYINKNYKKKGIGSTLYEVLFEILKLQQVHKAYALITLPNAASVGFHEKQGFRHFATFEKVGHKHGAWHDVGWWEKTLIEQTDTSPLPIIPFKELDATTVNTLLSKYAI</sequence>
<evidence type="ECO:0000313" key="5">
    <source>
        <dbReference type="Proteomes" id="UP001357452"/>
    </source>
</evidence>
<evidence type="ECO:0000259" key="3">
    <source>
        <dbReference type="PROSITE" id="PS51186"/>
    </source>
</evidence>
<dbReference type="RefSeq" id="WP_330975367.1">
    <property type="nucleotide sequence ID" value="NZ_JAZGLY010000007.1"/>
</dbReference>
<gene>
    <name evidence="4" type="ORF">V2H41_11825</name>
</gene>
<dbReference type="SUPFAM" id="SSF55729">
    <property type="entry name" value="Acyl-CoA N-acyltransferases (Nat)"/>
    <property type="match status" value="1"/>
</dbReference>
<dbReference type="CDD" id="cd04301">
    <property type="entry name" value="NAT_SF"/>
    <property type="match status" value="1"/>
</dbReference>
<accession>A0ABU7RJ39</accession>
<dbReference type="PANTHER" id="PTHR43072:SF23">
    <property type="entry name" value="UPF0039 PROTEIN C11D3.02C"/>
    <property type="match status" value="1"/>
</dbReference>
<dbReference type="Pfam" id="PF13420">
    <property type="entry name" value="Acetyltransf_4"/>
    <property type="match status" value="1"/>
</dbReference>
<evidence type="ECO:0000256" key="1">
    <source>
        <dbReference type="ARBA" id="ARBA00022679"/>
    </source>
</evidence>
<reference evidence="4 5" key="1">
    <citation type="submission" date="2024-01" db="EMBL/GenBank/DDBJ databases">
        <title>Niabella digestum sp. nov., isolated from waste digestion system.</title>
        <authorList>
            <person name="Zhang L."/>
        </authorList>
    </citation>
    <scope>NUCLEOTIDE SEQUENCE [LARGE SCALE GENOMIC DNA]</scope>
    <source>
        <strain evidence="4 5">A18</strain>
    </source>
</reference>
<protein>
    <submittedName>
        <fullName evidence="4">N-acetyltransferase family protein</fullName>
    </submittedName>
</protein>
<organism evidence="4 5">
    <name type="scientific">Niabella digestorum</name>
    <dbReference type="NCBI Taxonomy" id="3117701"/>
    <lineage>
        <taxon>Bacteria</taxon>
        <taxon>Pseudomonadati</taxon>
        <taxon>Bacteroidota</taxon>
        <taxon>Chitinophagia</taxon>
        <taxon>Chitinophagales</taxon>
        <taxon>Chitinophagaceae</taxon>
        <taxon>Niabella</taxon>
    </lineage>
</organism>
<dbReference type="InterPro" id="IPR000182">
    <property type="entry name" value="GNAT_dom"/>
</dbReference>
<evidence type="ECO:0000313" key="4">
    <source>
        <dbReference type="EMBL" id="MEE6187962.1"/>
    </source>
</evidence>
<name>A0ABU7RJ39_9BACT</name>
<dbReference type="PROSITE" id="PS51186">
    <property type="entry name" value="GNAT"/>
    <property type="match status" value="1"/>
</dbReference>
<dbReference type="EMBL" id="JAZGLY010000007">
    <property type="protein sequence ID" value="MEE6187962.1"/>
    <property type="molecule type" value="Genomic_DNA"/>
</dbReference>
<dbReference type="Gene3D" id="3.40.630.30">
    <property type="match status" value="1"/>
</dbReference>
<keyword evidence="1" id="KW-0808">Transferase</keyword>
<dbReference type="Proteomes" id="UP001357452">
    <property type="component" value="Unassembled WGS sequence"/>
</dbReference>
<dbReference type="InterPro" id="IPR016181">
    <property type="entry name" value="Acyl_CoA_acyltransferase"/>
</dbReference>
<dbReference type="PANTHER" id="PTHR43072">
    <property type="entry name" value="N-ACETYLTRANSFERASE"/>
    <property type="match status" value="1"/>
</dbReference>
<keyword evidence="5" id="KW-1185">Reference proteome</keyword>
<keyword evidence="2" id="KW-0012">Acyltransferase</keyword>
<feature type="domain" description="N-acetyltransferase" evidence="3">
    <location>
        <begin position="1"/>
        <end position="162"/>
    </location>
</feature>
<proteinExistence type="predicted"/>
<evidence type="ECO:0000256" key="2">
    <source>
        <dbReference type="ARBA" id="ARBA00023315"/>
    </source>
</evidence>